<sequence length="352" mass="40188">MVKLRIIIEANSLRKHSPWFEHPEKPERIKYIIDGIKKNGLTDYVELVNHSYNEKEVLHVLERVHCRNYIEYIMKCRNNAPCEIDPDTYFSETSYELAMETFDLSYKTGLSIREQEKIFLVIRPPGHHAGRCGKAFNASTLGFCIFNNAAAAVLGFKDRGFNRVAILDIDVHHGNGAQEIFYKNKDVLHIDIHRNPHDFYPFTGFPEDIGIGKGRGYSANFIVLPHTGDDSYVQIVDYAFKLIQLYGPEALVVSAGFDGYKNDGLADLDLSQYSYYYIGWKLSKIDVPVIIVLEGGYSLGLIEGIPAFLNGLLSIEKQYGKTITNNKTSSYNLMIAEKIFNTITKLWRQRHE</sequence>
<dbReference type="HOGENOM" id="CLU_007727_8_0_2"/>
<dbReference type="PANTHER" id="PTHR10625">
    <property type="entry name" value="HISTONE DEACETYLASE HDAC1-RELATED"/>
    <property type="match status" value="1"/>
</dbReference>
<protein>
    <submittedName>
        <fullName evidence="2">Histone deacetylase</fullName>
    </submittedName>
</protein>
<proteinExistence type="predicted"/>
<dbReference type="eggNOG" id="arCOG00324">
    <property type="taxonomic scope" value="Archaea"/>
</dbReference>
<dbReference type="PRINTS" id="PR01270">
    <property type="entry name" value="HDASUPER"/>
</dbReference>
<dbReference type="OrthoDB" id="147549at2157"/>
<dbReference type="PANTHER" id="PTHR10625:SF10">
    <property type="entry name" value="HISTONE DEACETYLASE HDAC1"/>
    <property type="match status" value="1"/>
</dbReference>
<dbReference type="GO" id="GO:0004407">
    <property type="term" value="F:histone deacetylase activity"/>
    <property type="evidence" value="ECO:0007669"/>
    <property type="project" value="TreeGrafter"/>
</dbReference>
<dbReference type="InterPro" id="IPR023801">
    <property type="entry name" value="His_deacetylse_dom"/>
</dbReference>
<dbReference type="InterPro" id="IPR037138">
    <property type="entry name" value="His_deacetylse_dom_sf"/>
</dbReference>
<organism evidence="2 3">
    <name type="scientific">Staphylothermus hellenicus (strain DSM 12710 / JCM 10830 / BK20S6-10-b1 / P8)</name>
    <dbReference type="NCBI Taxonomy" id="591019"/>
    <lineage>
        <taxon>Archaea</taxon>
        <taxon>Thermoproteota</taxon>
        <taxon>Thermoprotei</taxon>
        <taxon>Desulfurococcales</taxon>
        <taxon>Desulfurococcaceae</taxon>
        <taxon>Staphylothermus</taxon>
    </lineage>
</organism>
<dbReference type="GO" id="GO:0040029">
    <property type="term" value="P:epigenetic regulation of gene expression"/>
    <property type="evidence" value="ECO:0007669"/>
    <property type="project" value="TreeGrafter"/>
</dbReference>
<dbReference type="CDD" id="cd10001">
    <property type="entry name" value="HDAC_classII_APAH"/>
    <property type="match status" value="1"/>
</dbReference>
<evidence type="ECO:0000259" key="1">
    <source>
        <dbReference type="Pfam" id="PF00850"/>
    </source>
</evidence>
<dbReference type="SUPFAM" id="SSF52768">
    <property type="entry name" value="Arginase/deacetylase"/>
    <property type="match status" value="1"/>
</dbReference>
<dbReference type="InterPro" id="IPR023696">
    <property type="entry name" value="Ureohydrolase_dom_sf"/>
</dbReference>
<dbReference type="RefSeq" id="WP_013143569.1">
    <property type="nucleotide sequence ID" value="NC_014205.1"/>
</dbReference>
<dbReference type="Pfam" id="PF00850">
    <property type="entry name" value="Hist_deacetyl"/>
    <property type="match status" value="1"/>
</dbReference>
<dbReference type="EMBL" id="CP002051">
    <property type="protein sequence ID" value="ADI32371.1"/>
    <property type="molecule type" value="Genomic_DNA"/>
</dbReference>
<keyword evidence="3" id="KW-1185">Reference proteome</keyword>
<reference evidence="3" key="1">
    <citation type="submission" date="2010-05" db="EMBL/GenBank/DDBJ databases">
        <title>Complete sequence of Staphylothermus hellenicus DSM 12710.</title>
        <authorList>
            <consortium name="US DOE Joint Genome Institute"/>
            <person name="Lucas S."/>
            <person name="Copeland A."/>
            <person name="Lapidus A."/>
            <person name="Cheng J.-F."/>
            <person name="Bruce D."/>
            <person name="Goodwin L."/>
            <person name="Pitluck S."/>
            <person name="Davenport K."/>
            <person name="Detter J.C."/>
            <person name="Han C."/>
            <person name="Tapia R."/>
            <person name="Larimer F."/>
            <person name="Land M."/>
            <person name="Hauser L."/>
            <person name="Kyrpides N."/>
            <person name="Mikhailova N."/>
            <person name="Anderson I.J."/>
            <person name="Woyke T."/>
        </authorList>
    </citation>
    <scope>NUCLEOTIDE SEQUENCE [LARGE SCALE GENOMIC DNA]</scope>
    <source>
        <strain evidence="3">DSM 12710 / JCM 10830 / BK20S6-10-b1 / P8</strain>
    </source>
</reference>
<dbReference type="AlphaFoldDB" id="D7D9C5"/>
<evidence type="ECO:0000313" key="3">
    <source>
        <dbReference type="Proteomes" id="UP000002573"/>
    </source>
</evidence>
<feature type="domain" description="Histone deacetylase" evidence="1">
    <location>
        <begin position="22"/>
        <end position="300"/>
    </location>
</feature>
<gene>
    <name evidence="2" type="ordered locus">Shell_1276</name>
</gene>
<reference evidence="2 3" key="2">
    <citation type="journal article" date="2011" name="Stand. Genomic Sci.">
        <title>Complete genome sequence of Staphylothermus hellenicus P8.</title>
        <authorList>
            <person name="Anderson I."/>
            <person name="Wirth R."/>
            <person name="Lucas S."/>
            <person name="Copeland A."/>
            <person name="Lapidus A."/>
            <person name="Cheng J.F."/>
            <person name="Goodwin L."/>
            <person name="Pitluck S."/>
            <person name="Davenport K."/>
            <person name="Detter J.C."/>
            <person name="Han C."/>
            <person name="Tapia R."/>
            <person name="Land M."/>
            <person name="Hauser L."/>
            <person name="Pati A."/>
            <person name="Mikhailova N."/>
            <person name="Woyke T."/>
            <person name="Klenk H.P."/>
            <person name="Kyrpides N."/>
            <person name="Ivanova N."/>
        </authorList>
    </citation>
    <scope>NUCLEOTIDE SEQUENCE [LARGE SCALE GENOMIC DNA]</scope>
    <source>
        <strain evidence="3">DSM 12710 / JCM 10830 / BK20S6-10-b1 / P8</strain>
    </source>
</reference>
<dbReference type="Proteomes" id="UP000002573">
    <property type="component" value="Chromosome"/>
</dbReference>
<dbReference type="GeneID" id="9234565"/>
<dbReference type="Gene3D" id="3.40.800.20">
    <property type="entry name" value="Histone deacetylase domain"/>
    <property type="match status" value="1"/>
</dbReference>
<evidence type="ECO:0000313" key="2">
    <source>
        <dbReference type="EMBL" id="ADI32371.1"/>
    </source>
</evidence>
<name>D7D9C5_STAHD</name>
<dbReference type="KEGG" id="shc:Shell_1276"/>
<accession>D7D9C5</accession>
<dbReference type="InterPro" id="IPR000286">
    <property type="entry name" value="HDACs"/>
</dbReference>
<dbReference type="STRING" id="591019.Shell_1276"/>